<evidence type="ECO:0000313" key="5">
    <source>
        <dbReference type="Proteomes" id="UP001331936"/>
    </source>
</evidence>
<comment type="similarity">
    <text evidence="1">Belongs to the bacterial solute-binding protein ModA family.</text>
</comment>
<reference evidence="4 5" key="1">
    <citation type="submission" date="2023-08" db="EMBL/GenBank/DDBJ databases">
        <authorList>
            <person name="Girao M."/>
            <person name="Carvalho M.F."/>
        </authorList>
    </citation>
    <scope>NUCLEOTIDE SEQUENCE [LARGE SCALE GENOMIC DNA]</scope>
    <source>
        <strain evidence="4 5">CC-R104</strain>
    </source>
</reference>
<organism evidence="4 5">
    <name type="scientific">Rhodococcus chondri</name>
    <dbReference type="NCBI Taxonomy" id="3065941"/>
    <lineage>
        <taxon>Bacteria</taxon>
        <taxon>Bacillati</taxon>
        <taxon>Actinomycetota</taxon>
        <taxon>Actinomycetes</taxon>
        <taxon>Mycobacteriales</taxon>
        <taxon>Nocardiaceae</taxon>
        <taxon>Rhodococcus</taxon>
    </lineage>
</organism>
<dbReference type="PIRSF" id="PIRSF004846">
    <property type="entry name" value="ModA"/>
    <property type="match status" value="1"/>
</dbReference>
<dbReference type="NCBIfam" id="TIGR01256">
    <property type="entry name" value="modA"/>
    <property type="match status" value="1"/>
</dbReference>
<comment type="caution">
    <text evidence="4">The sequence shown here is derived from an EMBL/GenBank/DDBJ whole genome shotgun (WGS) entry which is preliminary data.</text>
</comment>
<sequence>MTSCGTAASSGDTVTVFAAASLQKPFTELGQRFEASHPGVDVRLSFAGSSDLVAQLSHGAPADVFASADTDTMRVAVEDGLVSGDPVTFAANTLTIVTEPGNPEGIASLTARPGEDRTVVVCVPQVPCGAATARAETAAGVDLAPVSEEMSVTDVLGKVTSGQADAGLVYVTDAQAAGDRVTAVPFPEAAGAVNTYPIAVLRQARDPSLATQFRVYVTGPEGRSVLAGAGFAAP</sequence>
<accession>A0ABU7JZ71</accession>
<keyword evidence="5" id="KW-1185">Reference proteome</keyword>
<proteinExistence type="inferred from homology"/>
<dbReference type="SUPFAM" id="SSF53850">
    <property type="entry name" value="Periplasmic binding protein-like II"/>
    <property type="match status" value="1"/>
</dbReference>
<dbReference type="PANTHER" id="PTHR30632:SF0">
    <property type="entry name" value="SULFATE-BINDING PROTEIN"/>
    <property type="match status" value="1"/>
</dbReference>
<evidence type="ECO:0000256" key="1">
    <source>
        <dbReference type="ARBA" id="ARBA00009175"/>
    </source>
</evidence>
<dbReference type="InterPro" id="IPR005950">
    <property type="entry name" value="ModA"/>
</dbReference>
<dbReference type="EMBL" id="JAUZMZ010000163">
    <property type="protein sequence ID" value="MEE2034602.1"/>
    <property type="molecule type" value="Genomic_DNA"/>
</dbReference>
<protein>
    <submittedName>
        <fullName evidence="4">Molybdate ABC transporter substrate-binding protein</fullName>
    </submittedName>
</protein>
<dbReference type="PANTHER" id="PTHR30632">
    <property type="entry name" value="MOLYBDATE-BINDING PERIPLASMIC PROTEIN"/>
    <property type="match status" value="1"/>
</dbReference>
<dbReference type="Pfam" id="PF13531">
    <property type="entry name" value="SBP_bac_11"/>
    <property type="match status" value="1"/>
</dbReference>
<keyword evidence="2" id="KW-0479">Metal-binding</keyword>
<name>A0ABU7JZ71_9NOCA</name>
<evidence type="ECO:0000256" key="3">
    <source>
        <dbReference type="ARBA" id="ARBA00022729"/>
    </source>
</evidence>
<dbReference type="InterPro" id="IPR050682">
    <property type="entry name" value="ModA/WtpA"/>
</dbReference>
<gene>
    <name evidence="4" type="primary">modA</name>
    <name evidence="4" type="ORF">Q8814_21200</name>
</gene>
<evidence type="ECO:0000256" key="2">
    <source>
        <dbReference type="ARBA" id="ARBA00022723"/>
    </source>
</evidence>
<keyword evidence="3" id="KW-0732">Signal</keyword>
<evidence type="ECO:0000313" key="4">
    <source>
        <dbReference type="EMBL" id="MEE2034602.1"/>
    </source>
</evidence>
<dbReference type="Gene3D" id="3.40.190.10">
    <property type="entry name" value="Periplasmic binding protein-like II"/>
    <property type="match status" value="2"/>
</dbReference>
<dbReference type="Proteomes" id="UP001331936">
    <property type="component" value="Unassembled WGS sequence"/>
</dbReference>